<keyword evidence="2" id="KW-1003">Cell membrane</keyword>
<keyword evidence="3 6" id="KW-0812">Transmembrane</keyword>
<feature type="transmembrane region" description="Helical" evidence="6">
    <location>
        <begin position="6"/>
        <end position="27"/>
    </location>
</feature>
<dbReference type="GO" id="GO:0005886">
    <property type="term" value="C:plasma membrane"/>
    <property type="evidence" value="ECO:0007669"/>
    <property type="project" value="UniProtKB-SubCell"/>
</dbReference>
<evidence type="ECO:0000256" key="5">
    <source>
        <dbReference type="ARBA" id="ARBA00023136"/>
    </source>
</evidence>
<name>A0A8J3R4I1_9ACTN</name>
<feature type="transmembrane region" description="Helical" evidence="6">
    <location>
        <begin position="39"/>
        <end position="56"/>
    </location>
</feature>
<keyword evidence="4 6" id="KW-1133">Transmembrane helix</keyword>
<evidence type="ECO:0000313" key="7">
    <source>
        <dbReference type="EMBL" id="GIH68962.1"/>
    </source>
</evidence>
<dbReference type="PANTHER" id="PTHR30086">
    <property type="entry name" value="ARGININE EXPORTER PROTEIN ARGO"/>
    <property type="match status" value="1"/>
</dbReference>
<dbReference type="Proteomes" id="UP000610966">
    <property type="component" value="Unassembled WGS sequence"/>
</dbReference>
<evidence type="ECO:0000256" key="1">
    <source>
        <dbReference type="ARBA" id="ARBA00004651"/>
    </source>
</evidence>
<evidence type="ECO:0000256" key="2">
    <source>
        <dbReference type="ARBA" id="ARBA00022475"/>
    </source>
</evidence>
<keyword evidence="8" id="KW-1185">Reference proteome</keyword>
<keyword evidence="5 6" id="KW-0472">Membrane</keyword>
<dbReference type="Pfam" id="PF01810">
    <property type="entry name" value="LysE"/>
    <property type="match status" value="1"/>
</dbReference>
<feature type="transmembrane region" description="Helical" evidence="6">
    <location>
        <begin position="191"/>
        <end position="209"/>
    </location>
</feature>
<dbReference type="AlphaFoldDB" id="A0A8J3R4I1"/>
<dbReference type="EMBL" id="BOOG01000011">
    <property type="protein sequence ID" value="GIH68962.1"/>
    <property type="molecule type" value="Genomic_DNA"/>
</dbReference>
<dbReference type="RefSeq" id="WP_204012717.1">
    <property type="nucleotide sequence ID" value="NZ_BOOG01000011.1"/>
</dbReference>
<evidence type="ECO:0000313" key="8">
    <source>
        <dbReference type="Proteomes" id="UP000610966"/>
    </source>
</evidence>
<feature type="transmembrane region" description="Helical" evidence="6">
    <location>
        <begin position="62"/>
        <end position="86"/>
    </location>
</feature>
<dbReference type="PIRSF" id="PIRSF006324">
    <property type="entry name" value="LeuE"/>
    <property type="match status" value="1"/>
</dbReference>
<feature type="transmembrane region" description="Helical" evidence="6">
    <location>
        <begin position="151"/>
        <end position="179"/>
    </location>
</feature>
<dbReference type="GO" id="GO:0015171">
    <property type="term" value="F:amino acid transmembrane transporter activity"/>
    <property type="evidence" value="ECO:0007669"/>
    <property type="project" value="TreeGrafter"/>
</dbReference>
<evidence type="ECO:0000256" key="4">
    <source>
        <dbReference type="ARBA" id="ARBA00022989"/>
    </source>
</evidence>
<gene>
    <name evidence="7" type="ORF">Mth01_12150</name>
</gene>
<dbReference type="InterPro" id="IPR001123">
    <property type="entry name" value="LeuE-type"/>
</dbReference>
<comment type="caution">
    <text evidence="7">The sequence shown here is derived from an EMBL/GenBank/DDBJ whole genome shotgun (WGS) entry which is preliminary data.</text>
</comment>
<proteinExistence type="predicted"/>
<evidence type="ECO:0000256" key="6">
    <source>
        <dbReference type="SAM" id="Phobius"/>
    </source>
</evidence>
<protein>
    <submittedName>
        <fullName evidence="7">Lysine transporter LysE</fullName>
    </submittedName>
</protein>
<sequence>MVEQGAILGVVSISLGMVLSPGPNMLYLVSRSIGQGRRAGIISLCGVVAGFLVYLVGTNLGLAALITAFPGILTVIRLLGAGYLLWLAWKTVRPGGVSVFTVRDVPDDPPHRLFAMGLMTNLLNPKIAILYISVIPQFIDLGKGNVLLQGIVLGGFQIMVAASVNLSIVLAAGGIAGFLSRRPGWLRAQRAVMGGMLGMLAVLLAFDTGGSVSHMAGRAGAEPGQAGFVGGVVLDSPPRR</sequence>
<reference evidence="7" key="1">
    <citation type="submission" date="2021-01" db="EMBL/GenBank/DDBJ databases">
        <title>Whole genome shotgun sequence of Sphaerimonospora thailandensis NBRC 107569.</title>
        <authorList>
            <person name="Komaki H."/>
            <person name="Tamura T."/>
        </authorList>
    </citation>
    <scope>NUCLEOTIDE SEQUENCE</scope>
    <source>
        <strain evidence="7">NBRC 107569</strain>
    </source>
</reference>
<dbReference type="PANTHER" id="PTHR30086:SF20">
    <property type="entry name" value="ARGININE EXPORTER PROTEIN ARGO-RELATED"/>
    <property type="match status" value="1"/>
</dbReference>
<organism evidence="7 8">
    <name type="scientific">Sphaerimonospora thailandensis</name>
    <dbReference type="NCBI Taxonomy" id="795644"/>
    <lineage>
        <taxon>Bacteria</taxon>
        <taxon>Bacillati</taxon>
        <taxon>Actinomycetota</taxon>
        <taxon>Actinomycetes</taxon>
        <taxon>Streptosporangiales</taxon>
        <taxon>Streptosporangiaceae</taxon>
        <taxon>Sphaerimonospora</taxon>
    </lineage>
</organism>
<accession>A0A8J3R4I1</accession>
<evidence type="ECO:0000256" key="3">
    <source>
        <dbReference type="ARBA" id="ARBA00022692"/>
    </source>
</evidence>
<feature type="transmembrane region" description="Helical" evidence="6">
    <location>
        <begin position="122"/>
        <end position="139"/>
    </location>
</feature>
<comment type="subcellular location">
    <subcellularLocation>
        <location evidence="1">Cell membrane</location>
        <topology evidence="1">Multi-pass membrane protein</topology>
    </subcellularLocation>
</comment>